<keyword evidence="3" id="KW-0805">Transcription regulation</keyword>
<dbReference type="SMART" id="SM00345">
    <property type="entry name" value="HTH_GNTR"/>
    <property type="match status" value="1"/>
</dbReference>
<protein>
    <submittedName>
        <fullName evidence="8">GntR family transcriptional regulator/MocR family aminotransferase</fullName>
    </submittedName>
</protein>
<dbReference type="CDD" id="cd07377">
    <property type="entry name" value="WHTH_GntR"/>
    <property type="match status" value="1"/>
</dbReference>
<evidence type="ECO:0000256" key="6">
    <source>
        <dbReference type="SAM" id="MobiDB-lite"/>
    </source>
</evidence>
<dbReference type="SUPFAM" id="SSF53383">
    <property type="entry name" value="PLP-dependent transferases"/>
    <property type="match status" value="1"/>
</dbReference>
<keyword evidence="5" id="KW-0804">Transcription</keyword>
<dbReference type="InterPro" id="IPR036388">
    <property type="entry name" value="WH-like_DNA-bd_sf"/>
</dbReference>
<dbReference type="GO" id="GO:0003677">
    <property type="term" value="F:DNA binding"/>
    <property type="evidence" value="ECO:0007669"/>
    <property type="project" value="UniProtKB-KW"/>
</dbReference>
<evidence type="ECO:0000256" key="1">
    <source>
        <dbReference type="ARBA" id="ARBA00005384"/>
    </source>
</evidence>
<feature type="region of interest" description="Disordered" evidence="6">
    <location>
        <begin position="78"/>
        <end position="97"/>
    </location>
</feature>
<proteinExistence type="inferred from homology"/>
<dbReference type="EMBL" id="JAASRM010000001">
    <property type="protein sequence ID" value="NIK87422.1"/>
    <property type="molecule type" value="Genomic_DNA"/>
</dbReference>
<dbReference type="PROSITE" id="PS50949">
    <property type="entry name" value="HTH_GNTR"/>
    <property type="match status" value="1"/>
</dbReference>
<dbReference type="GO" id="GO:0008483">
    <property type="term" value="F:transaminase activity"/>
    <property type="evidence" value="ECO:0007669"/>
    <property type="project" value="UniProtKB-KW"/>
</dbReference>
<comment type="caution">
    <text evidence="8">The sequence shown here is derived from an EMBL/GenBank/DDBJ whole genome shotgun (WGS) entry which is preliminary data.</text>
</comment>
<evidence type="ECO:0000256" key="2">
    <source>
        <dbReference type="ARBA" id="ARBA00022898"/>
    </source>
</evidence>
<dbReference type="AlphaFoldDB" id="A0A846MWH2"/>
<dbReference type="InterPro" id="IPR000524">
    <property type="entry name" value="Tscrpt_reg_HTH_GntR"/>
</dbReference>
<dbReference type="InterPro" id="IPR036390">
    <property type="entry name" value="WH_DNA-bd_sf"/>
</dbReference>
<evidence type="ECO:0000256" key="4">
    <source>
        <dbReference type="ARBA" id="ARBA00023125"/>
    </source>
</evidence>
<organism evidence="8 9">
    <name type="scientific">Rhizomicrobium palustre</name>
    <dbReference type="NCBI Taxonomy" id="189966"/>
    <lineage>
        <taxon>Bacteria</taxon>
        <taxon>Pseudomonadati</taxon>
        <taxon>Pseudomonadota</taxon>
        <taxon>Alphaproteobacteria</taxon>
        <taxon>Micropepsales</taxon>
        <taxon>Micropepsaceae</taxon>
        <taxon>Rhizomicrobium</taxon>
    </lineage>
</organism>
<dbReference type="Gene3D" id="3.40.640.10">
    <property type="entry name" value="Type I PLP-dependent aspartate aminotransferase-like (Major domain)"/>
    <property type="match status" value="1"/>
</dbReference>
<reference evidence="8 9" key="1">
    <citation type="submission" date="2020-03" db="EMBL/GenBank/DDBJ databases">
        <title>Genomic Encyclopedia of Type Strains, Phase IV (KMG-IV): sequencing the most valuable type-strain genomes for metagenomic binning, comparative biology and taxonomic classification.</title>
        <authorList>
            <person name="Goeker M."/>
        </authorList>
    </citation>
    <scope>NUCLEOTIDE SEQUENCE [LARGE SCALE GENOMIC DNA]</scope>
    <source>
        <strain evidence="8 9">DSM 19867</strain>
    </source>
</reference>
<evidence type="ECO:0000256" key="3">
    <source>
        <dbReference type="ARBA" id="ARBA00023015"/>
    </source>
</evidence>
<feature type="domain" description="HTH gntR-type" evidence="7">
    <location>
        <begin position="13"/>
        <end position="81"/>
    </location>
</feature>
<keyword evidence="4" id="KW-0238">DNA-binding</keyword>
<evidence type="ECO:0000259" key="7">
    <source>
        <dbReference type="PROSITE" id="PS50949"/>
    </source>
</evidence>
<keyword evidence="8" id="KW-0032">Aminotransferase</keyword>
<evidence type="ECO:0000313" key="9">
    <source>
        <dbReference type="Proteomes" id="UP000570514"/>
    </source>
</evidence>
<dbReference type="InterPro" id="IPR004839">
    <property type="entry name" value="Aminotransferase_I/II_large"/>
</dbReference>
<dbReference type="PANTHER" id="PTHR46577">
    <property type="entry name" value="HTH-TYPE TRANSCRIPTIONAL REGULATORY PROTEIN GABR"/>
    <property type="match status" value="1"/>
</dbReference>
<sequence>MNLPLQLDRTAPVPLQDQLFEQLRELILSGKLKPNTRVIATRFLAEQVGVSRRTVLFAYERLIAEGYLETRPAIGTFVSPTPPRQHKPVTSSTAPLDTPRQGVLYPPSLRYAAKPAAAPADGGIDFSPTVLDPSMQLPQKVWLRWMREVLLADAAIFGKPGPAAGVETLRYVIANYLAATRGILASPEQIIVVSGRRHACSLVAHLFQRHSDRVVLEAPGDDDITTFFRTRGAQVYGVPVDETGLVTEALPDGPASLAYVTPARQNPVGGSLPQARRAELIEWARSSGAYIIEDDSDSDLRYQGVAQPPLATIDPYGLVFYIGSFTKSLGAGLCLGYLLVPPEFAEGIVAIKSMGTEGGQSFEQMVIANLLASGEYDHHLRRLRKLCLDQRDSLIGTLRGHFGEVKLLGTESGTQLTWLLPEHFPQASAIITAARERGVRITGVTDPGAQDCKFYERALIFGYGGLNLPRMREGIALLSEALGGLRV</sequence>
<keyword evidence="8" id="KW-0808">Transferase</keyword>
<accession>A0A846MWH2</accession>
<name>A0A846MWH2_9PROT</name>
<dbReference type="InterPro" id="IPR015424">
    <property type="entry name" value="PyrdxlP-dep_Trfase"/>
</dbReference>
<dbReference type="Gene3D" id="1.10.10.10">
    <property type="entry name" value="Winged helix-like DNA-binding domain superfamily/Winged helix DNA-binding domain"/>
    <property type="match status" value="1"/>
</dbReference>
<dbReference type="GO" id="GO:0003700">
    <property type="term" value="F:DNA-binding transcription factor activity"/>
    <property type="evidence" value="ECO:0007669"/>
    <property type="project" value="InterPro"/>
</dbReference>
<dbReference type="CDD" id="cd00609">
    <property type="entry name" value="AAT_like"/>
    <property type="match status" value="1"/>
</dbReference>
<keyword evidence="9" id="KW-1185">Reference proteome</keyword>
<keyword evidence="2" id="KW-0663">Pyridoxal phosphate</keyword>
<dbReference type="PANTHER" id="PTHR46577:SF1">
    <property type="entry name" value="HTH-TYPE TRANSCRIPTIONAL REGULATORY PROTEIN GABR"/>
    <property type="match status" value="1"/>
</dbReference>
<evidence type="ECO:0000256" key="5">
    <source>
        <dbReference type="ARBA" id="ARBA00023163"/>
    </source>
</evidence>
<dbReference type="Proteomes" id="UP000570514">
    <property type="component" value="Unassembled WGS sequence"/>
</dbReference>
<dbReference type="Pfam" id="PF00155">
    <property type="entry name" value="Aminotran_1_2"/>
    <property type="match status" value="1"/>
</dbReference>
<dbReference type="InterPro" id="IPR051446">
    <property type="entry name" value="HTH_trans_reg/aminotransferase"/>
</dbReference>
<dbReference type="InterPro" id="IPR015421">
    <property type="entry name" value="PyrdxlP-dep_Trfase_major"/>
</dbReference>
<dbReference type="Pfam" id="PF00392">
    <property type="entry name" value="GntR"/>
    <property type="match status" value="1"/>
</dbReference>
<comment type="similarity">
    <text evidence="1">In the C-terminal section; belongs to the class-I pyridoxal-phosphate-dependent aminotransferase family.</text>
</comment>
<dbReference type="RefSeq" id="WP_167081009.1">
    <property type="nucleotide sequence ID" value="NZ_BAAADC010000001.1"/>
</dbReference>
<dbReference type="GO" id="GO:0030170">
    <property type="term" value="F:pyridoxal phosphate binding"/>
    <property type="evidence" value="ECO:0007669"/>
    <property type="project" value="InterPro"/>
</dbReference>
<dbReference type="SUPFAM" id="SSF46785">
    <property type="entry name" value="Winged helix' DNA-binding domain"/>
    <property type="match status" value="1"/>
</dbReference>
<evidence type="ECO:0000313" key="8">
    <source>
        <dbReference type="EMBL" id="NIK87422.1"/>
    </source>
</evidence>
<gene>
    <name evidence="8" type="ORF">FHS83_000740</name>
</gene>